<protein>
    <recommendedName>
        <fullName evidence="4">Transmembrane protein</fullName>
    </recommendedName>
</protein>
<organism evidence="2 3">
    <name type="scientific">Mycolicibacterium novocastrense</name>
    <name type="common">Mycobacterium novocastrense</name>
    <dbReference type="NCBI Taxonomy" id="59813"/>
    <lineage>
        <taxon>Bacteria</taxon>
        <taxon>Bacillati</taxon>
        <taxon>Actinomycetota</taxon>
        <taxon>Actinomycetes</taxon>
        <taxon>Mycobacteriales</taxon>
        <taxon>Mycobacteriaceae</taxon>
        <taxon>Mycolicibacterium</taxon>
    </lineage>
</organism>
<keyword evidence="3" id="KW-1185">Reference proteome</keyword>
<gene>
    <name evidence="2" type="ORF">RMCN_5717</name>
</gene>
<sequence length="142" mass="15138">MYRPGGNDQPQTTARLGDDQGWATFTLRVPRWPALMRLRGRDPLVRSVDRIEAVIITVAVALSLFAVPIAGAVGTALFDSKRGAPHAAMEAVTAGALVLLAALGTAAAVILITRAVCNRVRSARWQRGLDSLIDGRGQAHMQ</sequence>
<accession>A0ABQ0KSJ9</accession>
<evidence type="ECO:0000313" key="2">
    <source>
        <dbReference type="EMBL" id="GAT12584.1"/>
    </source>
</evidence>
<keyword evidence="1" id="KW-1133">Transmembrane helix</keyword>
<dbReference type="RefSeq" id="WP_234787822.1">
    <property type="nucleotide sequence ID" value="NZ_BCTA01000094.1"/>
</dbReference>
<evidence type="ECO:0008006" key="4">
    <source>
        <dbReference type="Google" id="ProtNLM"/>
    </source>
</evidence>
<proteinExistence type="predicted"/>
<feature type="transmembrane region" description="Helical" evidence="1">
    <location>
        <begin position="53"/>
        <end position="74"/>
    </location>
</feature>
<evidence type="ECO:0000256" key="1">
    <source>
        <dbReference type="SAM" id="Phobius"/>
    </source>
</evidence>
<evidence type="ECO:0000313" key="3">
    <source>
        <dbReference type="Proteomes" id="UP000069773"/>
    </source>
</evidence>
<dbReference type="Proteomes" id="UP000069773">
    <property type="component" value="Unassembled WGS sequence"/>
</dbReference>
<keyword evidence="1" id="KW-0472">Membrane</keyword>
<feature type="transmembrane region" description="Helical" evidence="1">
    <location>
        <begin position="94"/>
        <end position="117"/>
    </location>
</feature>
<keyword evidence="1" id="KW-0812">Transmembrane</keyword>
<dbReference type="EMBL" id="BCTA01000094">
    <property type="protein sequence ID" value="GAT12584.1"/>
    <property type="molecule type" value="Genomic_DNA"/>
</dbReference>
<comment type="caution">
    <text evidence="2">The sequence shown here is derived from an EMBL/GenBank/DDBJ whole genome shotgun (WGS) entry which is preliminary data.</text>
</comment>
<reference evidence="2 3" key="1">
    <citation type="journal article" date="2016" name="Genome Announc.">
        <title>Draft Genome Sequences of Five Rapidly Growing Mycobacterium Species, M. thermoresistibile, M. fortuitum subsp. acetamidolyticum, M. canariasense, M. brisbanense, and M. novocastrense.</title>
        <authorList>
            <person name="Katahira K."/>
            <person name="Ogura Y."/>
            <person name="Gotoh Y."/>
            <person name="Hayashi T."/>
        </authorList>
    </citation>
    <scope>NUCLEOTIDE SEQUENCE [LARGE SCALE GENOMIC DNA]</scope>
    <source>
        <strain evidence="2 3">JCM18114</strain>
    </source>
</reference>
<name>A0ABQ0KSJ9_MYCNV</name>